<keyword evidence="10 11" id="KW-0807">Transducer</keyword>
<keyword evidence="8 11" id="KW-0675">Receptor</keyword>
<evidence type="ECO:0000256" key="3">
    <source>
        <dbReference type="ARBA" id="ARBA00022475"/>
    </source>
</evidence>
<keyword evidence="7 13" id="KW-0472">Membrane</keyword>
<keyword evidence="6 11" id="KW-0297">G-protein coupled receptor</keyword>
<dbReference type="GO" id="GO:0005886">
    <property type="term" value="C:plasma membrane"/>
    <property type="evidence" value="ECO:0007669"/>
    <property type="project" value="UniProtKB-SubCell"/>
</dbReference>
<feature type="domain" description="G-protein coupled receptors family 1 profile" evidence="14">
    <location>
        <begin position="37"/>
        <end position="518"/>
    </location>
</feature>
<feature type="compositionally biased region" description="Low complexity" evidence="12">
    <location>
        <begin position="314"/>
        <end position="330"/>
    </location>
</feature>
<evidence type="ECO:0000313" key="15">
    <source>
        <dbReference type="EMBL" id="JAB95083.1"/>
    </source>
</evidence>
<dbReference type="PANTHER" id="PTHR24248">
    <property type="entry name" value="ADRENERGIC RECEPTOR-RELATED G-PROTEIN COUPLED RECEPTOR"/>
    <property type="match status" value="1"/>
</dbReference>
<dbReference type="PRINTS" id="PR00237">
    <property type="entry name" value="GPCRRHODOPSN"/>
</dbReference>
<dbReference type="Gene3D" id="1.20.1070.10">
    <property type="entry name" value="Rhodopsin 7-helix transmembrane proteins"/>
    <property type="match status" value="2"/>
</dbReference>
<evidence type="ECO:0000256" key="9">
    <source>
        <dbReference type="ARBA" id="ARBA00023180"/>
    </source>
</evidence>
<evidence type="ECO:0000256" key="10">
    <source>
        <dbReference type="ARBA" id="ARBA00023224"/>
    </source>
</evidence>
<name>W8BDM0_CERCA</name>
<proteinExistence type="evidence at transcript level"/>
<evidence type="ECO:0000256" key="1">
    <source>
        <dbReference type="ARBA" id="ARBA00004651"/>
    </source>
</evidence>
<evidence type="ECO:0000259" key="14">
    <source>
        <dbReference type="PROSITE" id="PS50262"/>
    </source>
</evidence>
<dbReference type="GeneID" id="101454090"/>
<comment type="subcellular location">
    <subcellularLocation>
        <location evidence="1">Cell membrane</location>
        <topology evidence="1">Multi-pass membrane protein</topology>
    </subcellularLocation>
</comment>
<evidence type="ECO:0000256" key="13">
    <source>
        <dbReference type="SAM" id="Phobius"/>
    </source>
</evidence>
<reference evidence="15" key="2">
    <citation type="journal article" date="2014" name="BMC Genomics">
        <title>A genomic perspective to assessing quality of mass-reared SIT flies used in Mediterranean fruit fly (Ceratitis capitata) eradication in California.</title>
        <authorList>
            <person name="Calla B."/>
            <person name="Hall B."/>
            <person name="Hou S."/>
            <person name="Geib S.M."/>
        </authorList>
    </citation>
    <scope>NUCLEOTIDE SEQUENCE</scope>
</reference>
<dbReference type="EMBL" id="GAMC01011474">
    <property type="protein sequence ID" value="JAB95081.1"/>
    <property type="molecule type" value="mRNA"/>
</dbReference>
<dbReference type="PROSITE" id="PS50262">
    <property type="entry name" value="G_PROTEIN_RECEP_F1_2"/>
    <property type="match status" value="1"/>
</dbReference>
<comment type="similarity">
    <text evidence="2 11">Belongs to the G-protein coupled receptor 1 family.</text>
</comment>
<feature type="transmembrane region" description="Helical" evidence="13">
    <location>
        <begin position="96"/>
        <end position="116"/>
    </location>
</feature>
<dbReference type="OrthoDB" id="6358729at2759"/>
<feature type="transmembrane region" description="Helical" evidence="13">
    <location>
        <begin position="241"/>
        <end position="262"/>
    </location>
</feature>
<feature type="transmembrane region" description="Helical" evidence="13">
    <location>
        <begin position="137"/>
        <end position="157"/>
    </location>
</feature>
<dbReference type="CDD" id="cd15063">
    <property type="entry name" value="7tmA_Octopamine_R"/>
    <property type="match status" value="1"/>
</dbReference>
<dbReference type="SUPFAM" id="SSF81321">
    <property type="entry name" value="Family A G protein-coupled receptor-like"/>
    <property type="match status" value="1"/>
</dbReference>
<dbReference type="InterPro" id="IPR000276">
    <property type="entry name" value="GPCR_Rhodpsn"/>
</dbReference>
<evidence type="ECO:0000256" key="6">
    <source>
        <dbReference type="ARBA" id="ARBA00023040"/>
    </source>
</evidence>
<keyword evidence="9" id="KW-0325">Glycoprotein</keyword>
<keyword evidence="3" id="KW-1003">Cell membrane</keyword>
<accession>W8BDM0</accession>
<dbReference type="PROSITE" id="PS00237">
    <property type="entry name" value="G_PROTEIN_RECEP_F1_1"/>
    <property type="match status" value="1"/>
</dbReference>
<evidence type="ECO:0000256" key="8">
    <source>
        <dbReference type="ARBA" id="ARBA00023170"/>
    </source>
</evidence>
<evidence type="ECO:0000256" key="2">
    <source>
        <dbReference type="ARBA" id="ARBA00010663"/>
    </source>
</evidence>
<feature type="transmembrane region" description="Helical" evidence="13">
    <location>
        <begin position="21"/>
        <end position="46"/>
    </location>
</feature>
<protein>
    <submittedName>
        <fullName evidence="15">Putative G-protein coupled receptor No9</fullName>
    </submittedName>
</protein>
<evidence type="ECO:0000256" key="4">
    <source>
        <dbReference type="ARBA" id="ARBA00022692"/>
    </source>
</evidence>
<dbReference type="SMART" id="SM01381">
    <property type="entry name" value="7TM_GPCR_Srsx"/>
    <property type="match status" value="1"/>
</dbReference>
<feature type="transmembrane region" description="Helical" evidence="13">
    <location>
        <begin position="499"/>
        <end position="521"/>
    </location>
</feature>
<feature type="transmembrane region" description="Helical" evidence="13">
    <location>
        <begin position="58"/>
        <end position="76"/>
    </location>
</feature>
<dbReference type="CTD" id="43982"/>
<dbReference type="PANTHER" id="PTHR24248:SF174">
    <property type="entry name" value="TYRAMINE_OCTOPAMINE RECEPTOR"/>
    <property type="match status" value="1"/>
</dbReference>
<evidence type="ECO:0000256" key="5">
    <source>
        <dbReference type="ARBA" id="ARBA00022989"/>
    </source>
</evidence>
<evidence type="ECO:0000256" key="12">
    <source>
        <dbReference type="SAM" id="MobiDB-lite"/>
    </source>
</evidence>
<feature type="transmembrane region" description="Helical" evidence="13">
    <location>
        <begin position="466"/>
        <end position="487"/>
    </location>
</feature>
<sequence>MNETRCGNLITSLKWTDPANLISLAVLLFIILLVISGNSLVIAAVFCSNKLRSVTNYFIVNLAVADLLVGLAVLPFSATWEVFKVWIFGDIWCRMWLAVDVWMCTASILNLCAISLDRYVAVTRPVSYPSIMSTKRAKFLIAVVWVLSFVICFPPLVSWTEHKSTHMRADYMTFYLTTTTVASIQYQYNRSQLFLDATPVISMPDGFNYHDPDQLSIAKEDFFYEEPFCPYKCELTNDRGYVVYSALGSFYIPMLVMLFFYWRIYKAAVRTTRAIKQGFKTTKGTRSIGTRFEEQRLTLRIHRGRGSNHHDSTHSSGSTQSTTTTLGTPSPERLSKYTTRRAFHHDKIKISVSYASSETINELGVESTGTNEQRPFSSGSILYAVHYNTVSGSGSRESQSSNNCYLQVEKSVSGMERRQSNTSDISQAYGMSTTQQQEPHRCKRIGRKHLKTQVKRFRTETKATKTLAIIVGLFIICWLPFFTIYVIRAFCQDCIDPLLFSILFWLGYCNSAVNPMIYALFSKDFRSAFKVIICHCSCSQEDMFLKNYRRGSDVSAGRFLERTQSITASAAANSVGDENERFNSELSNEQT</sequence>
<feature type="region of interest" description="Disordered" evidence="12">
    <location>
        <begin position="303"/>
        <end position="335"/>
    </location>
</feature>
<dbReference type="AlphaFoldDB" id="W8BDM0"/>
<evidence type="ECO:0000256" key="11">
    <source>
        <dbReference type="RuleBase" id="RU000688"/>
    </source>
</evidence>
<organism evidence="15">
    <name type="scientific">Ceratitis capitata</name>
    <name type="common">Mediterranean fruit fly</name>
    <name type="synonym">Tephritis capitata</name>
    <dbReference type="NCBI Taxonomy" id="7213"/>
    <lineage>
        <taxon>Eukaryota</taxon>
        <taxon>Metazoa</taxon>
        <taxon>Ecdysozoa</taxon>
        <taxon>Arthropoda</taxon>
        <taxon>Hexapoda</taxon>
        <taxon>Insecta</taxon>
        <taxon>Pterygota</taxon>
        <taxon>Neoptera</taxon>
        <taxon>Endopterygota</taxon>
        <taxon>Diptera</taxon>
        <taxon>Brachycera</taxon>
        <taxon>Muscomorpha</taxon>
        <taxon>Tephritoidea</taxon>
        <taxon>Tephritidae</taxon>
        <taxon>Ceratitis</taxon>
        <taxon>Ceratitis</taxon>
    </lineage>
</organism>
<evidence type="ECO:0000256" key="7">
    <source>
        <dbReference type="ARBA" id="ARBA00023136"/>
    </source>
</evidence>
<reference evidence="15" key="1">
    <citation type="submission" date="2013-07" db="EMBL/GenBank/DDBJ databases">
        <authorList>
            <person name="Geib S."/>
        </authorList>
    </citation>
    <scope>NUCLEOTIDE SEQUENCE</scope>
</reference>
<dbReference type="GO" id="GO:0004930">
    <property type="term" value="F:G protein-coupled receptor activity"/>
    <property type="evidence" value="ECO:0007669"/>
    <property type="project" value="UniProtKB-KW"/>
</dbReference>
<gene>
    <name evidence="15" type="primary">GPR9</name>
</gene>
<dbReference type="EMBL" id="GAMC01011472">
    <property type="protein sequence ID" value="JAB95083.1"/>
    <property type="molecule type" value="mRNA"/>
</dbReference>
<keyword evidence="5 13" id="KW-1133">Transmembrane helix</keyword>
<dbReference type="Pfam" id="PF00001">
    <property type="entry name" value="7tm_1"/>
    <property type="match status" value="2"/>
</dbReference>
<dbReference type="InterPro" id="IPR017452">
    <property type="entry name" value="GPCR_Rhodpsn_7TM"/>
</dbReference>
<keyword evidence="4 11" id="KW-0812">Transmembrane</keyword>
<dbReference type="EMBL" id="GAMC01011473">
    <property type="protein sequence ID" value="JAB95082.1"/>
    <property type="molecule type" value="mRNA"/>
</dbReference>